<organism evidence="1 2">
    <name type="scientific">Caligus rogercresseyi</name>
    <name type="common">Sea louse</name>
    <dbReference type="NCBI Taxonomy" id="217165"/>
    <lineage>
        <taxon>Eukaryota</taxon>
        <taxon>Metazoa</taxon>
        <taxon>Ecdysozoa</taxon>
        <taxon>Arthropoda</taxon>
        <taxon>Crustacea</taxon>
        <taxon>Multicrustacea</taxon>
        <taxon>Hexanauplia</taxon>
        <taxon>Copepoda</taxon>
        <taxon>Siphonostomatoida</taxon>
        <taxon>Caligidae</taxon>
        <taxon>Caligus</taxon>
    </lineage>
</organism>
<keyword evidence="2" id="KW-1185">Reference proteome</keyword>
<evidence type="ECO:0000313" key="2">
    <source>
        <dbReference type="Proteomes" id="UP000595437"/>
    </source>
</evidence>
<evidence type="ECO:0008006" key="3">
    <source>
        <dbReference type="Google" id="ProtNLM"/>
    </source>
</evidence>
<dbReference type="Gene3D" id="2.40.70.10">
    <property type="entry name" value="Acid Proteases"/>
    <property type="match status" value="1"/>
</dbReference>
<dbReference type="AlphaFoldDB" id="A0A7T8KJ54"/>
<reference evidence="2" key="1">
    <citation type="submission" date="2021-01" db="EMBL/GenBank/DDBJ databases">
        <title>Caligus Genome Assembly.</title>
        <authorList>
            <person name="Gallardo-Escarate C."/>
        </authorList>
    </citation>
    <scope>NUCLEOTIDE SEQUENCE [LARGE SCALE GENOMIC DNA]</scope>
</reference>
<sequence>KAYGATPRATITFSTKNNTSFPFDVIPDTGATKSIMSADILKERNIPFKRSKAVITLADSTSTMAAEGKVNLTATFGEYKADIEVIVTSSL</sequence>
<proteinExistence type="predicted"/>
<dbReference type="Proteomes" id="UP000595437">
    <property type="component" value="Chromosome 1"/>
</dbReference>
<feature type="non-terminal residue" evidence="1">
    <location>
        <position position="91"/>
    </location>
</feature>
<evidence type="ECO:0000313" key="1">
    <source>
        <dbReference type="EMBL" id="QQP56786.1"/>
    </source>
</evidence>
<dbReference type="EMBL" id="CP045890">
    <property type="protein sequence ID" value="QQP56786.1"/>
    <property type="molecule type" value="Genomic_DNA"/>
</dbReference>
<dbReference type="InterPro" id="IPR021109">
    <property type="entry name" value="Peptidase_aspartic_dom_sf"/>
</dbReference>
<gene>
    <name evidence="1" type="ORF">FKW44_001563</name>
</gene>
<accession>A0A7T8KJ54</accession>
<dbReference type="SUPFAM" id="SSF50630">
    <property type="entry name" value="Acid proteases"/>
    <property type="match status" value="1"/>
</dbReference>
<protein>
    <recommendedName>
        <fullName evidence="3">Peptidase A2 domain-containing protein</fullName>
    </recommendedName>
</protein>
<name>A0A7T8KJ54_CALRO</name>
<feature type="non-terminal residue" evidence="1">
    <location>
        <position position="1"/>
    </location>
</feature>